<dbReference type="AlphaFoldDB" id="A0A8G1RFZ7"/>
<name>A0A8G1RFZ7_9EURO</name>
<gene>
    <name evidence="2" type="ORF">BO72DRAFT_272450</name>
</gene>
<proteinExistence type="predicted"/>
<dbReference type="GeneID" id="63857551"/>
<sequence length="215" mass="23686">MRSDASEYEPAEALRSIRVSKHVLLIRNGSSRQRGGAGQRVENLRTVRSRDKNGIWGREGRGGRGQTWRVEQSDNPITDDEEGGPEEGSTISTGACRRLKGNGKVDGKVDEGKRSREGVRVSPKSLKLLEFTPSGGGFNWYRLPFQPGFVGNAYGIIRLHTAPKHRPQGTFLLSMSQIPHILQYSTDTWLTKGDSAPLRKGDAPSTDPQLTTLAF</sequence>
<organism evidence="2 3">
    <name type="scientific">Aspergillus fijiensis CBS 313.89</name>
    <dbReference type="NCBI Taxonomy" id="1448319"/>
    <lineage>
        <taxon>Eukaryota</taxon>
        <taxon>Fungi</taxon>
        <taxon>Dikarya</taxon>
        <taxon>Ascomycota</taxon>
        <taxon>Pezizomycotina</taxon>
        <taxon>Eurotiomycetes</taxon>
        <taxon>Eurotiomycetidae</taxon>
        <taxon>Eurotiales</taxon>
        <taxon>Aspergillaceae</taxon>
        <taxon>Aspergillus</taxon>
    </lineage>
</organism>
<reference evidence="2 3" key="1">
    <citation type="submission" date="2018-02" db="EMBL/GenBank/DDBJ databases">
        <title>The genomes of Aspergillus section Nigri reveals drivers in fungal speciation.</title>
        <authorList>
            <consortium name="DOE Joint Genome Institute"/>
            <person name="Vesth T.C."/>
            <person name="Nybo J."/>
            <person name="Theobald S."/>
            <person name="Brandl J."/>
            <person name="Frisvad J.C."/>
            <person name="Nielsen K.F."/>
            <person name="Lyhne E.K."/>
            <person name="Kogle M.E."/>
            <person name="Kuo A."/>
            <person name="Riley R."/>
            <person name="Clum A."/>
            <person name="Nolan M."/>
            <person name="Lipzen A."/>
            <person name="Salamov A."/>
            <person name="Henrissat B."/>
            <person name="Wiebenga A."/>
            <person name="De vries R.P."/>
            <person name="Grigoriev I.V."/>
            <person name="Mortensen U.H."/>
            <person name="Andersen M.R."/>
            <person name="Baker S.E."/>
        </authorList>
    </citation>
    <scope>NUCLEOTIDE SEQUENCE [LARGE SCALE GENOMIC DNA]</scope>
    <source>
        <strain evidence="2 3">CBS 313.89</strain>
    </source>
</reference>
<feature type="compositionally biased region" description="Basic and acidic residues" evidence="1">
    <location>
        <begin position="42"/>
        <end position="62"/>
    </location>
</feature>
<dbReference type="EMBL" id="KZ824694">
    <property type="protein sequence ID" value="RAK72549.1"/>
    <property type="molecule type" value="Genomic_DNA"/>
</dbReference>
<dbReference type="VEuPathDB" id="FungiDB:BO72DRAFT_272450"/>
<feature type="region of interest" description="Disordered" evidence="1">
    <location>
        <begin position="28"/>
        <end position="118"/>
    </location>
</feature>
<dbReference type="Proteomes" id="UP000249789">
    <property type="component" value="Unassembled WGS sequence"/>
</dbReference>
<evidence type="ECO:0000313" key="2">
    <source>
        <dbReference type="EMBL" id="RAK72549.1"/>
    </source>
</evidence>
<protein>
    <submittedName>
        <fullName evidence="2">Uncharacterized protein</fullName>
    </submittedName>
</protein>
<evidence type="ECO:0000313" key="3">
    <source>
        <dbReference type="Proteomes" id="UP000249789"/>
    </source>
</evidence>
<keyword evidence="3" id="KW-1185">Reference proteome</keyword>
<dbReference type="RefSeq" id="XP_040796561.1">
    <property type="nucleotide sequence ID" value="XM_040940218.1"/>
</dbReference>
<evidence type="ECO:0000256" key="1">
    <source>
        <dbReference type="SAM" id="MobiDB-lite"/>
    </source>
</evidence>
<accession>A0A8G1RFZ7</accession>
<feature type="compositionally biased region" description="Basic and acidic residues" evidence="1">
    <location>
        <begin position="103"/>
        <end position="118"/>
    </location>
</feature>